<dbReference type="InterPro" id="IPR025525">
    <property type="entry name" value="hAT-like_transposase_RNase-H"/>
</dbReference>
<feature type="region of interest" description="Disordered" evidence="1">
    <location>
        <begin position="712"/>
        <end position="735"/>
    </location>
</feature>
<feature type="domain" description="hAT-like transposase RNase-H fold" evidence="3">
    <location>
        <begin position="626"/>
        <end position="692"/>
    </location>
</feature>
<keyword evidence="5" id="KW-1185">Reference proteome</keyword>
<feature type="compositionally biased region" description="Polar residues" evidence="1">
    <location>
        <begin position="1"/>
        <end position="37"/>
    </location>
</feature>
<dbReference type="EMBL" id="AJIL01000097">
    <property type="protein sequence ID" value="KNE95449.1"/>
    <property type="molecule type" value="Genomic_DNA"/>
</dbReference>
<evidence type="ECO:0000256" key="1">
    <source>
        <dbReference type="SAM" id="MobiDB-lite"/>
    </source>
</evidence>
<dbReference type="GO" id="GO:0003677">
    <property type="term" value="F:DNA binding"/>
    <property type="evidence" value="ECO:0007669"/>
    <property type="project" value="InterPro"/>
</dbReference>
<organism evidence="4 5">
    <name type="scientific">Puccinia striiformis f. sp. tritici PST-78</name>
    <dbReference type="NCBI Taxonomy" id="1165861"/>
    <lineage>
        <taxon>Eukaryota</taxon>
        <taxon>Fungi</taxon>
        <taxon>Dikarya</taxon>
        <taxon>Basidiomycota</taxon>
        <taxon>Pucciniomycotina</taxon>
        <taxon>Pucciniomycetes</taxon>
        <taxon>Pucciniales</taxon>
        <taxon>Pucciniaceae</taxon>
        <taxon>Puccinia</taxon>
    </lineage>
</organism>
<feature type="domain" description="HAT C-terminal dimerisation" evidence="2">
    <location>
        <begin position="780"/>
        <end position="846"/>
    </location>
</feature>
<gene>
    <name evidence="4" type="ORF">PSTG_11303</name>
</gene>
<proteinExistence type="predicted"/>
<feature type="compositionally biased region" description="Basic residues" evidence="1">
    <location>
        <begin position="91"/>
        <end position="101"/>
    </location>
</feature>
<dbReference type="GO" id="GO:0046983">
    <property type="term" value="F:protein dimerization activity"/>
    <property type="evidence" value="ECO:0007669"/>
    <property type="project" value="InterPro"/>
</dbReference>
<dbReference type="Proteomes" id="UP000054564">
    <property type="component" value="Unassembled WGS sequence"/>
</dbReference>
<dbReference type="PANTHER" id="PTHR47501:SF5">
    <property type="entry name" value="HAT C-TERMINAL DIMERISATION DOMAIN-CONTAINING PROTEIN"/>
    <property type="match status" value="1"/>
</dbReference>
<feature type="compositionally biased region" description="Low complexity" evidence="1">
    <location>
        <begin position="63"/>
        <end position="72"/>
    </location>
</feature>
<reference evidence="5" key="1">
    <citation type="submission" date="2014-03" db="EMBL/GenBank/DDBJ databases">
        <title>The Genome Sequence of Puccinia striiformis f. sp. tritici PST-78.</title>
        <authorList>
            <consortium name="The Broad Institute Genome Sequencing Platform"/>
            <person name="Cuomo C."/>
            <person name="Hulbert S."/>
            <person name="Chen X."/>
            <person name="Walker B."/>
            <person name="Young S.K."/>
            <person name="Zeng Q."/>
            <person name="Gargeya S."/>
            <person name="Fitzgerald M."/>
            <person name="Haas B."/>
            <person name="Abouelleil A."/>
            <person name="Alvarado L."/>
            <person name="Arachchi H.M."/>
            <person name="Berlin A.M."/>
            <person name="Chapman S.B."/>
            <person name="Goldberg J."/>
            <person name="Griggs A."/>
            <person name="Gujja S."/>
            <person name="Hansen M."/>
            <person name="Howarth C."/>
            <person name="Imamovic A."/>
            <person name="Larimer J."/>
            <person name="McCowan C."/>
            <person name="Montmayeur A."/>
            <person name="Murphy C."/>
            <person name="Neiman D."/>
            <person name="Pearson M."/>
            <person name="Priest M."/>
            <person name="Roberts A."/>
            <person name="Saif S."/>
            <person name="Shea T."/>
            <person name="Sisk P."/>
            <person name="Sykes S."/>
            <person name="Wortman J."/>
            <person name="Nusbaum C."/>
            <person name="Birren B."/>
        </authorList>
    </citation>
    <scope>NUCLEOTIDE SEQUENCE [LARGE SCALE GENOMIC DNA]</scope>
    <source>
        <strain evidence="5">race PST-78</strain>
    </source>
</reference>
<evidence type="ECO:0000259" key="2">
    <source>
        <dbReference type="Pfam" id="PF05699"/>
    </source>
</evidence>
<evidence type="ECO:0000313" key="4">
    <source>
        <dbReference type="EMBL" id="KNE95449.1"/>
    </source>
</evidence>
<evidence type="ECO:0000313" key="5">
    <source>
        <dbReference type="Proteomes" id="UP000054564"/>
    </source>
</evidence>
<dbReference type="InterPro" id="IPR008906">
    <property type="entry name" value="HATC_C_dom"/>
</dbReference>
<comment type="caution">
    <text evidence="4">The sequence shown here is derived from an EMBL/GenBank/DDBJ whole genome shotgun (WGS) entry which is preliminary data.</text>
</comment>
<evidence type="ECO:0008006" key="6">
    <source>
        <dbReference type="Google" id="ProtNLM"/>
    </source>
</evidence>
<dbReference type="Pfam" id="PF14372">
    <property type="entry name" value="hAT-like_RNase-H"/>
    <property type="match status" value="1"/>
</dbReference>
<dbReference type="SUPFAM" id="SSF53098">
    <property type="entry name" value="Ribonuclease H-like"/>
    <property type="match status" value="1"/>
</dbReference>
<sequence>MARSSATPRQTPSRLPSRQSNRIRTSSQSASNFVRPSQDSRRSITHPTCTPEPFPNHESEIDSSPQSTQPSKKTSKKRTRNLSSTHQTPTSKHKSKRKKKNMVIDSNEGDGVIDLAQDSDAANFKVRQPNNKKPSPLDNIRDYFGPAYHANITDTGEKLMFKCKWCAHAYKKGKKTNSNLYTHRDGAANRTPCPARSEAIASGAILPPTVKEAEIEEEKHQLGTMRAYLKHAPFDNRVFNQLLVMWLIRFSLPWNRIKDFLLHVAFNYARRGLHIHTRVWAATEAHRLYLNLQGKLIASLKNLSSKFTLIHDIWTTKGNHHAFMGISVGYVTDDWTFHISHLGLKYIASNHKGKLLAIPFANILVKCGLAHKITQTTDSGSNNFTMASEVDRLIIKKTGINPNLSENHIRCFCHKLALIIHAGLQSMKLSPEELIPLKESTLGFAPGLCPIAEESEEIETRDQFVQEDVVLDEEDLQIRTKDTDDESPEESSLGTNKVDGILVKVDFIIQRITSSTAKRSEYDTWCVKLEHNGPSLIAGYGIRWNIKFQSRDAGYQAREVIAKLIKNQRDRQEHEGGKNYYSNLEITENEWDVVNKLNNILSEFYYLTKAMEGDHSSGCLMISKYRQIKESIKKKMRTASKPQFKQMLQTMTTKTDKYLEEALNCDAILIATVLNPSFRLSILKVSFPSHYDYTLQLLTSLFNTRKAERDMAIASQEPTHSVGKQPDPREPSPEEIDYFPETTAGETAADELSIYLGGKYKLPTSAANTHLGWWKASLLQSLIYTHTEHCQEFPILALLARDYLACSGTSASVERCFLAAADTCSRDRGSLAAKTIERCVSSHQWLVQGVEPDGNFEISQGIITQATEEENHKKQKKEAVAALE</sequence>
<accession>A0A0L0V8Z5</accession>
<protein>
    <recommendedName>
        <fullName evidence="6">HAT C-terminal dimerisation domain-containing protein</fullName>
    </recommendedName>
</protein>
<dbReference type="Pfam" id="PF05699">
    <property type="entry name" value="Dimer_Tnp_hAT"/>
    <property type="match status" value="1"/>
</dbReference>
<dbReference type="PANTHER" id="PTHR47501">
    <property type="entry name" value="TRANSPOSASE-RELATED"/>
    <property type="match status" value="1"/>
</dbReference>
<evidence type="ECO:0000259" key="3">
    <source>
        <dbReference type="Pfam" id="PF14372"/>
    </source>
</evidence>
<feature type="region of interest" description="Disordered" evidence="1">
    <location>
        <begin position="1"/>
        <end position="111"/>
    </location>
</feature>
<name>A0A0L0V8Z5_9BASI</name>
<dbReference type="InterPro" id="IPR012337">
    <property type="entry name" value="RNaseH-like_sf"/>
</dbReference>
<dbReference type="AlphaFoldDB" id="A0A0L0V8Z5"/>